<proteinExistence type="predicted"/>
<keyword evidence="3" id="KW-1185">Reference proteome</keyword>
<dbReference type="RefSeq" id="WP_255188238.1">
    <property type="nucleotide sequence ID" value="NZ_CP113517.1"/>
</dbReference>
<accession>A0ABY7GD94</accession>
<organism evidence="2 3">
    <name type="scientific">Methylomonas rapida</name>
    <dbReference type="NCBI Taxonomy" id="2963939"/>
    <lineage>
        <taxon>Bacteria</taxon>
        <taxon>Pseudomonadati</taxon>
        <taxon>Pseudomonadota</taxon>
        <taxon>Gammaproteobacteria</taxon>
        <taxon>Methylococcales</taxon>
        <taxon>Methylococcaceae</taxon>
        <taxon>Methylomonas</taxon>
    </lineage>
</organism>
<dbReference type="Gene3D" id="1.10.4000.10">
    <property type="entry name" value="Flagellar transcriptional activator FlhD"/>
    <property type="match status" value="1"/>
</dbReference>
<feature type="domain" description="DUF4325" evidence="1">
    <location>
        <begin position="33"/>
        <end position="80"/>
    </location>
</feature>
<evidence type="ECO:0000313" key="3">
    <source>
        <dbReference type="Proteomes" id="UP001162780"/>
    </source>
</evidence>
<dbReference type="EMBL" id="CP113517">
    <property type="protein sequence ID" value="WAR43257.1"/>
    <property type="molecule type" value="Genomic_DNA"/>
</dbReference>
<dbReference type="Proteomes" id="UP001162780">
    <property type="component" value="Chromosome"/>
</dbReference>
<dbReference type="Pfam" id="PF14213">
    <property type="entry name" value="DUF4325"/>
    <property type="match status" value="1"/>
</dbReference>
<reference evidence="2" key="1">
    <citation type="submission" date="2022-11" db="EMBL/GenBank/DDBJ databases">
        <title>Methylomonas rapida sp. nov., Carotenoid-Producing Obligate Methanotrophs with High Growth Characteristics and Biotechnological Potential.</title>
        <authorList>
            <person name="Tikhonova E.N."/>
            <person name="Suleimanov R.Z."/>
            <person name="Miroshnikov K."/>
            <person name="Oshkin I.Y."/>
            <person name="Belova S.E."/>
            <person name="Danilova O.V."/>
            <person name="Ashikhmin A."/>
            <person name="Konopkin A."/>
            <person name="But S.Y."/>
            <person name="Khmelenina V.N."/>
            <person name="Kuznetsov N."/>
            <person name="Pimenov N.V."/>
            <person name="Dedysh S.N."/>
        </authorList>
    </citation>
    <scope>NUCLEOTIDE SEQUENCE</scope>
    <source>
        <strain evidence="2">MP1</strain>
    </source>
</reference>
<evidence type="ECO:0000313" key="2">
    <source>
        <dbReference type="EMBL" id="WAR43257.1"/>
    </source>
</evidence>
<name>A0ABY7GD94_9GAMM</name>
<dbReference type="SUPFAM" id="SSF63592">
    <property type="entry name" value="Flagellar transcriptional activator FlhD"/>
    <property type="match status" value="1"/>
</dbReference>
<dbReference type="InterPro" id="IPR025474">
    <property type="entry name" value="DUF4325"/>
</dbReference>
<gene>
    <name evidence="2" type="ORF">NM686_012745</name>
</gene>
<protein>
    <submittedName>
        <fullName evidence="2">DUF4325 domain-containing protein</fullName>
    </submittedName>
</protein>
<dbReference type="InterPro" id="IPR036194">
    <property type="entry name" value="FlhD_sf"/>
</dbReference>
<sequence>MYLFVQSINARTRLDAAEGKNLAHLARECFFNHQPLTLDFLNVGQVSQAFCQALLCPLTNEFGADFLNQWLQLKNLSAEVSGVMQSALSELDDYFDGLARFQAQTTDQEIVSLNSLWLIKARELCRDKPFCARYILGITDQDLRQAIGRLSLEDIEHIAQSGWLCFAPRMPNHLFTQINTKQRNGIDVLLTLSGGGE</sequence>
<evidence type="ECO:0000259" key="1">
    <source>
        <dbReference type="Pfam" id="PF14213"/>
    </source>
</evidence>